<proteinExistence type="predicted"/>
<organism evidence="1">
    <name type="scientific">hydrocarbon metagenome</name>
    <dbReference type="NCBI Taxonomy" id="938273"/>
    <lineage>
        <taxon>unclassified sequences</taxon>
        <taxon>metagenomes</taxon>
        <taxon>ecological metagenomes</taxon>
    </lineage>
</organism>
<dbReference type="EMBL" id="LNQE01001775">
    <property type="protein sequence ID" value="KUG05726.1"/>
    <property type="molecule type" value="Genomic_DNA"/>
</dbReference>
<evidence type="ECO:0000313" key="1">
    <source>
        <dbReference type="EMBL" id="KUG05726.1"/>
    </source>
</evidence>
<comment type="caution">
    <text evidence="1">The sequence shown here is derived from an EMBL/GenBank/DDBJ whole genome shotgun (WGS) entry which is preliminary data.</text>
</comment>
<name>A0A0W8EB49_9ZZZZ</name>
<dbReference type="AlphaFoldDB" id="A0A0W8EB49"/>
<reference evidence="1" key="1">
    <citation type="journal article" date="2015" name="Proc. Natl. Acad. Sci. U.S.A.">
        <title>Networks of energetic and metabolic interactions define dynamics in microbial communities.</title>
        <authorList>
            <person name="Embree M."/>
            <person name="Liu J.K."/>
            <person name="Al-Bassam M.M."/>
            <person name="Zengler K."/>
        </authorList>
    </citation>
    <scope>NUCLEOTIDE SEQUENCE</scope>
</reference>
<protein>
    <submittedName>
        <fullName evidence="1">Uncharacterized protein</fullName>
    </submittedName>
</protein>
<accession>A0A0W8EB49</accession>
<gene>
    <name evidence="1" type="ORF">ASZ90_016841</name>
</gene>
<sequence length="838" mass="83638">MAGLTGSAQAGAADGRGNFAMQSAGFVVGTLTTEQTADTFSSANAAQTGGFIGAYGETSGIARSRDGDVSFTGSEVTVGGMTFENAATATRRTASASQDVAMAAALGYAWAGSDDGTNTTEVGAEVILGTLDVDQRANTAASAHASQSGTVIAVGGGRTWSEAASGDERSWTIANVTTGLIVLDSNTAEAGASTSAEQSVFVFGTNGRAASGSMDTINSTEVGAEITGGSLDLDAIIGLVQDPSNTRDFLDSLLDGESEIGSGIIAMDQETDTSGSAHASQSGSVMAFANGRTWGNATSGDNHSWTNANVSSGLLTVGENTVTAGGSTTGAQEVRISGGSGNAWVGSTDGTNYTEVGAEFTSGSLSESWLLVPLGYFSQETNTGSSAYATQSGIISASSGTGNTWGNAISGDNHSWTNASVVSGILTVDENTVTAGASTSGVQDVRISGGSGDAWVGSTDGTNYTEVGAEFTSGSLSESWLLVPLGFYSQETHTGSSASATQSGLISATSGTGNTWGNAISGDNHSWTNASVVSGTLTVDENTVTAGTSTSGVQDIRISALGGSGDAWVGSTDGTNYTEVGAGFTSGSLSESWVLVPLGFYSQETHTGSSAYATQGGLISATSGTGNTWGNAISGDNHSWTNASVVSGTLTVDENTMTAGGSTSGIQDVRISASGGRGEAWVGSTDGTNYAEVGAGFTSGSLSQSWVVVPLGYFKQTTSTGTSALANQTGAIRTTNTTLGGAWTRNEAGNESGRVAYVETKARSTGFGSTITVSNAGAYSSDAIAQALETKLRTGGASLTYTFADNGIPPAKVGTPNSGGTTTAIAWATDTGKFATWG</sequence>